<dbReference type="Proteomes" id="UP001152607">
    <property type="component" value="Unassembled WGS sequence"/>
</dbReference>
<protein>
    <recommendedName>
        <fullName evidence="4">O-methyltransferase C-terminal domain-containing protein</fullName>
    </recommendedName>
</protein>
<keyword evidence="3" id="KW-0949">S-adenosyl-L-methionine</keyword>
<dbReference type="EMBL" id="CAOQHR010000001">
    <property type="protein sequence ID" value="CAI6241297.1"/>
    <property type="molecule type" value="Genomic_DNA"/>
</dbReference>
<dbReference type="OrthoDB" id="1606438at2759"/>
<dbReference type="PANTHER" id="PTHR43712">
    <property type="entry name" value="PUTATIVE (AFU_ORTHOLOGUE AFUA_4G14580)-RELATED"/>
    <property type="match status" value="1"/>
</dbReference>
<dbReference type="InterPro" id="IPR029063">
    <property type="entry name" value="SAM-dependent_MTases_sf"/>
</dbReference>
<dbReference type="Gene3D" id="1.10.10.10">
    <property type="entry name" value="Winged helix-like DNA-binding domain superfamily/Winged helix DNA-binding domain"/>
    <property type="match status" value="1"/>
</dbReference>
<dbReference type="SUPFAM" id="SSF46785">
    <property type="entry name" value="Winged helix' DNA-binding domain"/>
    <property type="match status" value="1"/>
</dbReference>
<dbReference type="GO" id="GO:0032259">
    <property type="term" value="P:methylation"/>
    <property type="evidence" value="ECO:0007669"/>
    <property type="project" value="UniProtKB-KW"/>
</dbReference>
<gene>
    <name evidence="5" type="ORF">PDIGIT_LOCUS598</name>
</gene>
<evidence type="ECO:0000256" key="2">
    <source>
        <dbReference type="ARBA" id="ARBA00022679"/>
    </source>
</evidence>
<sequence>MATEALSLSALAAKIAATATQVEEALRKSGAPQPSFDIDAPQGLPHDPEIQLAKFQLQDALHDLSLLVQGPDDYLLNTTMIGKYDVSVVGLLNEFNFWDAVPRDGTATYSDIANATNLSESTVRRILRHAFTNRIFAETTPGSGIIKHTATSVRPLTEPLWRSTIGNMLDEAGKAMMNAGDALRKWGDSPYPAETPLGYTFFPDTKDREMNYFKWVNEEGNQWRVERFGKCMEHVTKNPAVRVNTIHDLYDWDGLGNASVIDIGGSGGHVSLELASHHPNLTFTVQDLPELKGNFDSLIPESLQDRITFQGHNFWGLQPVKDADVYLFRMIFHDWSDLYCTKLLKNTAAVMKPGSKLLICDSVLPPNGGVPTTAMKMLSSMDLQMFVIGGKQRTAEDFGALVSGADASLELKSVKSIPGVAFGMVEIEKGA</sequence>
<evidence type="ECO:0000313" key="5">
    <source>
        <dbReference type="EMBL" id="CAI6241297.1"/>
    </source>
</evidence>
<feature type="domain" description="O-methyltransferase C-terminal" evidence="4">
    <location>
        <begin position="233"/>
        <end position="405"/>
    </location>
</feature>
<dbReference type="InterPro" id="IPR036388">
    <property type="entry name" value="WH-like_DNA-bd_sf"/>
</dbReference>
<evidence type="ECO:0000256" key="3">
    <source>
        <dbReference type="ARBA" id="ARBA00022691"/>
    </source>
</evidence>
<evidence type="ECO:0000259" key="4">
    <source>
        <dbReference type="Pfam" id="PF00891"/>
    </source>
</evidence>
<evidence type="ECO:0000313" key="6">
    <source>
        <dbReference type="Proteomes" id="UP001152607"/>
    </source>
</evidence>
<dbReference type="PANTHER" id="PTHR43712:SF12">
    <property type="entry name" value="STERIGMATOCYSTIN 8-O-METHYLTRANSFERASE"/>
    <property type="match status" value="1"/>
</dbReference>
<dbReference type="InterPro" id="IPR016461">
    <property type="entry name" value="COMT-like"/>
</dbReference>
<proteinExistence type="predicted"/>
<dbReference type="Gene3D" id="3.40.50.150">
    <property type="entry name" value="Vaccinia Virus protein VP39"/>
    <property type="match status" value="1"/>
</dbReference>
<dbReference type="SUPFAM" id="SSF53335">
    <property type="entry name" value="S-adenosyl-L-methionine-dependent methyltransferases"/>
    <property type="match status" value="1"/>
</dbReference>
<name>A0A9W4XJM6_9PLEO</name>
<comment type="caution">
    <text evidence="5">The sequence shown here is derived from an EMBL/GenBank/DDBJ whole genome shotgun (WGS) entry which is preliminary data.</text>
</comment>
<dbReference type="PROSITE" id="PS51683">
    <property type="entry name" value="SAM_OMT_II"/>
    <property type="match status" value="1"/>
</dbReference>
<keyword evidence="6" id="KW-1185">Reference proteome</keyword>
<reference evidence="5" key="1">
    <citation type="submission" date="2023-01" db="EMBL/GenBank/DDBJ databases">
        <authorList>
            <person name="Van Ghelder C."/>
            <person name="Rancurel C."/>
        </authorList>
    </citation>
    <scope>NUCLEOTIDE SEQUENCE</scope>
    <source>
        <strain evidence="5">CNCM I-4278</strain>
    </source>
</reference>
<dbReference type="Pfam" id="PF00891">
    <property type="entry name" value="Methyltransf_2"/>
    <property type="match status" value="1"/>
</dbReference>
<evidence type="ECO:0000256" key="1">
    <source>
        <dbReference type="ARBA" id="ARBA00022603"/>
    </source>
</evidence>
<dbReference type="InterPro" id="IPR036390">
    <property type="entry name" value="WH_DNA-bd_sf"/>
</dbReference>
<keyword evidence="1" id="KW-0489">Methyltransferase</keyword>
<accession>A0A9W4XJM6</accession>
<organism evidence="5 6">
    <name type="scientific">Periconia digitata</name>
    <dbReference type="NCBI Taxonomy" id="1303443"/>
    <lineage>
        <taxon>Eukaryota</taxon>
        <taxon>Fungi</taxon>
        <taxon>Dikarya</taxon>
        <taxon>Ascomycota</taxon>
        <taxon>Pezizomycotina</taxon>
        <taxon>Dothideomycetes</taxon>
        <taxon>Pleosporomycetidae</taxon>
        <taxon>Pleosporales</taxon>
        <taxon>Massarineae</taxon>
        <taxon>Periconiaceae</taxon>
        <taxon>Periconia</taxon>
    </lineage>
</organism>
<keyword evidence="2" id="KW-0808">Transferase</keyword>
<dbReference type="AlphaFoldDB" id="A0A9W4XJM6"/>
<dbReference type="GO" id="GO:0008171">
    <property type="term" value="F:O-methyltransferase activity"/>
    <property type="evidence" value="ECO:0007669"/>
    <property type="project" value="InterPro"/>
</dbReference>
<dbReference type="InterPro" id="IPR001077">
    <property type="entry name" value="COMT_C"/>
</dbReference>